<dbReference type="InterPro" id="IPR051272">
    <property type="entry name" value="RIO-type_Ser/Thr_kinase"/>
</dbReference>
<dbReference type="Proteomes" id="UP001566132">
    <property type="component" value="Unassembled WGS sequence"/>
</dbReference>
<evidence type="ECO:0000256" key="8">
    <source>
        <dbReference type="ARBA" id="ARBA00022553"/>
    </source>
</evidence>
<evidence type="ECO:0000256" key="2">
    <source>
        <dbReference type="ARBA" id="ARBA00004496"/>
    </source>
</evidence>
<evidence type="ECO:0000256" key="5">
    <source>
        <dbReference type="ARBA" id="ARBA00022490"/>
    </source>
</evidence>
<dbReference type="InterPro" id="IPR018935">
    <property type="entry name" value="RIO_kinase_CS"/>
</dbReference>
<evidence type="ECO:0000256" key="1">
    <source>
        <dbReference type="ARBA" id="ARBA00001946"/>
    </source>
</evidence>
<dbReference type="Gene3D" id="3.30.200.20">
    <property type="entry name" value="Phosphorylase Kinase, domain 1"/>
    <property type="match status" value="1"/>
</dbReference>
<dbReference type="Gene3D" id="1.10.510.10">
    <property type="entry name" value="Transferase(Phosphotransferase) domain 1"/>
    <property type="match status" value="1"/>
</dbReference>
<accession>A0ABD1EI08</accession>
<keyword evidence="10 22" id="KW-0808">Transferase</keyword>
<keyword evidence="8" id="KW-0597">Phosphoprotein</keyword>
<keyword evidence="12 22" id="KW-0547">Nucleotide-binding</keyword>
<dbReference type="EC" id="2.7.11.1" evidence="4 22"/>
<dbReference type="GO" id="GO:0042254">
    <property type="term" value="P:ribosome biogenesis"/>
    <property type="evidence" value="ECO:0007669"/>
    <property type="project" value="UniProtKB-KW"/>
</dbReference>
<evidence type="ECO:0000256" key="17">
    <source>
        <dbReference type="ARBA" id="ARBA00023118"/>
    </source>
</evidence>
<keyword evidence="7 22" id="KW-0723">Serine/threonine-protein kinase</keyword>
<dbReference type="SUPFAM" id="SSF56112">
    <property type="entry name" value="Protein kinase-like (PK-like)"/>
    <property type="match status" value="1"/>
</dbReference>
<dbReference type="InterPro" id="IPR018934">
    <property type="entry name" value="RIO_dom"/>
</dbReference>
<evidence type="ECO:0000256" key="18">
    <source>
        <dbReference type="ARBA" id="ARBA00047899"/>
    </source>
</evidence>
<protein>
    <recommendedName>
        <fullName evidence="21 22">Serine/threonine-protein kinase RIO3</fullName>
        <ecNumber evidence="4 22">2.7.11.1</ecNumber>
    </recommendedName>
</protein>
<dbReference type="EMBL" id="JBDJPC010000007">
    <property type="protein sequence ID" value="KAL1494337.1"/>
    <property type="molecule type" value="Genomic_DNA"/>
</dbReference>
<evidence type="ECO:0000256" key="21">
    <source>
        <dbReference type="ARBA" id="ARBA00068351"/>
    </source>
</evidence>
<comment type="cofactor">
    <cofactor evidence="1 22">
        <name>Mg(2+)</name>
        <dbReference type="ChEBI" id="CHEBI:18420"/>
    </cofactor>
</comment>
<dbReference type="GO" id="GO:0005524">
    <property type="term" value="F:ATP binding"/>
    <property type="evidence" value="ECO:0007669"/>
    <property type="project" value="UniProtKB-UniRule"/>
</dbReference>
<evidence type="ECO:0000313" key="25">
    <source>
        <dbReference type="Proteomes" id="UP001566132"/>
    </source>
</evidence>
<keyword evidence="25" id="KW-1185">Reference proteome</keyword>
<proteinExistence type="inferred from homology"/>
<comment type="subunit">
    <text evidence="20">Interacts with CASP10. Interacts with IRF3; RIOK3 probably mediates the interaction of TBK1 with IRF3. Associated with 40S pre-ribosomal particles.</text>
</comment>
<dbReference type="InterPro" id="IPR000687">
    <property type="entry name" value="RIO_kinase"/>
</dbReference>
<comment type="similarity">
    <text evidence="3 22">Belongs to the protein kinase superfamily. RIO-type Ser/Thr kinase family.</text>
</comment>
<evidence type="ECO:0000256" key="19">
    <source>
        <dbReference type="ARBA" id="ARBA00048679"/>
    </source>
</evidence>
<dbReference type="GO" id="GO:0051607">
    <property type="term" value="P:defense response to virus"/>
    <property type="evidence" value="ECO:0007669"/>
    <property type="project" value="UniProtKB-KW"/>
</dbReference>
<keyword evidence="16" id="KW-0391">Immunity</keyword>
<dbReference type="AlphaFoldDB" id="A0ABD1EI08"/>
<comment type="subcellular location">
    <subcellularLocation>
        <location evidence="2">Cytoplasm</location>
    </subcellularLocation>
</comment>
<dbReference type="GO" id="GO:0005737">
    <property type="term" value="C:cytoplasm"/>
    <property type="evidence" value="ECO:0007669"/>
    <property type="project" value="UniProtKB-SubCell"/>
</dbReference>
<evidence type="ECO:0000256" key="3">
    <source>
        <dbReference type="ARBA" id="ARBA00009196"/>
    </source>
</evidence>
<dbReference type="GO" id="GO:0045087">
    <property type="term" value="P:innate immune response"/>
    <property type="evidence" value="ECO:0007669"/>
    <property type="project" value="UniProtKB-KW"/>
</dbReference>
<keyword evidence="17" id="KW-0051">Antiviral defense</keyword>
<dbReference type="PANTHER" id="PTHR45723">
    <property type="entry name" value="SERINE/THREONINE-PROTEIN KINASE RIO1"/>
    <property type="match status" value="1"/>
</dbReference>
<gene>
    <name evidence="24" type="ORF">ABEB36_009952</name>
</gene>
<evidence type="ECO:0000256" key="6">
    <source>
        <dbReference type="ARBA" id="ARBA00022517"/>
    </source>
</evidence>
<dbReference type="SMART" id="SM00090">
    <property type="entry name" value="RIO"/>
    <property type="match status" value="1"/>
</dbReference>
<keyword evidence="9" id="KW-0399">Innate immunity</keyword>
<name>A0ABD1EI08_HYPHA</name>
<reference evidence="24 25" key="1">
    <citation type="submission" date="2024-05" db="EMBL/GenBank/DDBJ databases">
        <title>Genetic variation in Jamaican populations of the coffee berry borer (Hypothenemus hampei).</title>
        <authorList>
            <person name="Errbii M."/>
            <person name="Myrie A."/>
        </authorList>
    </citation>
    <scope>NUCLEOTIDE SEQUENCE [LARGE SCALE GENOMIC DNA]</scope>
    <source>
        <strain evidence="24">JA-Hopewell-2020-01-JO</strain>
        <tissue evidence="24">Whole body</tissue>
    </source>
</reference>
<dbReference type="PROSITE" id="PS01245">
    <property type="entry name" value="RIO1"/>
    <property type="match status" value="1"/>
</dbReference>
<evidence type="ECO:0000313" key="24">
    <source>
        <dbReference type="EMBL" id="KAL1494337.1"/>
    </source>
</evidence>
<evidence type="ECO:0000256" key="14">
    <source>
        <dbReference type="ARBA" id="ARBA00022840"/>
    </source>
</evidence>
<keyword evidence="14" id="KW-0067">ATP-binding</keyword>
<evidence type="ECO:0000256" key="9">
    <source>
        <dbReference type="ARBA" id="ARBA00022588"/>
    </source>
</evidence>
<comment type="caution">
    <text evidence="24">The sequence shown here is derived from an EMBL/GenBank/DDBJ whole genome shotgun (WGS) entry which is preliminary data.</text>
</comment>
<keyword evidence="13 22" id="KW-0418">Kinase</keyword>
<evidence type="ECO:0000256" key="22">
    <source>
        <dbReference type="PIRNR" id="PIRNR038146"/>
    </source>
</evidence>
<dbReference type="Pfam" id="PF01163">
    <property type="entry name" value="RIO1"/>
    <property type="match status" value="1"/>
</dbReference>
<evidence type="ECO:0000256" key="20">
    <source>
        <dbReference type="ARBA" id="ARBA00064322"/>
    </source>
</evidence>
<keyword evidence="6" id="KW-0690">Ribosome biogenesis</keyword>
<dbReference type="PIRSF" id="PIRSF038146">
    <property type="entry name" value="Ser/Thr_PK_RIO3"/>
    <property type="match status" value="1"/>
</dbReference>
<evidence type="ECO:0000256" key="10">
    <source>
        <dbReference type="ARBA" id="ARBA00022679"/>
    </source>
</evidence>
<evidence type="ECO:0000259" key="23">
    <source>
        <dbReference type="SMART" id="SM00090"/>
    </source>
</evidence>
<dbReference type="GO" id="GO:0046872">
    <property type="term" value="F:metal ion binding"/>
    <property type="evidence" value="ECO:0007669"/>
    <property type="project" value="UniProtKB-UniRule"/>
</dbReference>
<dbReference type="FunFam" id="3.30.200.20:FF:000200">
    <property type="entry name" value="Serine/threonine-protein kinase RIO3"/>
    <property type="match status" value="1"/>
</dbReference>
<comment type="catalytic activity">
    <reaction evidence="18 22">
        <text>L-threonyl-[protein] + ATP = O-phospho-L-threonyl-[protein] + ADP + H(+)</text>
        <dbReference type="Rhea" id="RHEA:46608"/>
        <dbReference type="Rhea" id="RHEA-COMP:11060"/>
        <dbReference type="Rhea" id="RHEA-COMP:11605"/>
        <dbReference type="ChEBI" id="CHEBI:15378"/>
        <dbReference type="ChEBI" id="CHEBI:30013"/>
        <dbReference type="ChEBI" id="CHEBI:30616"/>
        <dbReference type="ChEBI" id="CHEBI:61977"/>
        <dbReference type="ChEBI" id="CHEBI:456216"/>
        <dbReference type="EC" id="2.7.11.1"/>
    </reaction>
</comment>
<sequence length="539" mass="61954">MSCPWANIKKIEPSSLADIMSEEVARDLQAKEDEKYRIALDYDKQDEAGPAILYDTQVIEDIPDDVLKAISNDSVESDAIIAQLLQIQFDKEHDDVLKIKEQKFNGSSKVSISLDNFKRAPLNYDFESDSEEDEIEDLMERKNWDRFDVLRKEKASIPLRGYKVQANGEVITKHDLVNNGRMNACKLLLFPPDFQTGDGEDFDLKLTNKVYNSLRTYSKKEQFRRRKSEDKKEAQATAEFGLDKLTRLILYKLVNVNELLEKVNGTISIGKEAVILHAESNPDYPDIKLPNECAIKVFKTTLSEFKQREKYIKDDRRFKDRVGKQSSKKTVQIWAEKEMANLMRLKRVGIPCPEVVSLKRHILVMSFIGEHCQPAPKLKDAGLKMAELIFAYDQVVEFMKTLYNKANLVHADLSEYNILWFKDTCYFIDVSQSVEPSHENAFHFLMRDCCNVTNFFNKKNVPEVISPEALFEEIVGCDFRNKVALTALHESIKMKPHLVDNPNVQSTFIFDSVWEKIQHEKSLELVAIPGPSLVEIPPA</sequence>
<feature type="domain" description="RIO kinase" evidence="23">
    <location>
        <begin position="231"/>
        <end position="476"/>
    </location>
</feature>
<keyword evidence="15 22" id="KW-0460">Magnesium</keyword>
<evidence type="ECO:0000256" key="16">
    <source>
        <dbReference type="ARBA" id="ARBA00022859"/>
    </source>
</evidence>
<evidence type="ECO:0000256" key="13">
    <source>
        <dbReference type="ARBA" id="ARBA00022777"/>
    </source>
</evidence>
<evidence type="ECO:0000256" key="11">
    <source>
        <dbReference type="ARBA" id="ARBA00022723"/>
    </source>
</evidence>
<comment type="catalytic activity">
    <reaction evidence="19 22">
        <text>L-seryl-[protein] + ATP = O-phospho-L-seryl-[protein] + ADP + H(+)</text>
        <dbReference type="Rhea" id="RHEA:17989"/>
        <dbReference type="Rhea" id="RHEA-COMP:9863"/>
        <dbReference type="Rhea" id="RHEA-COMP:11604"/>
        <dbReference type="ChEBI" id="CHEBI:15378"/>
        <dbReference type="ChEBI" id="CHEBI:29999"/>
        <dbReference type="ChEBI" id="CHEBI:30616"/>
        <dbReference type="ChEBI" id="CHEBI:83421"/>
        <dbReference type="ChEBI" id="CHEBI:456216"/>
        <dbReference type="EC" id="2.7.11.1"/>
    </reaction>
</comment>
<evidence type="ECO:0000256" key="4">
    <source>
        <dbReference type="ARBA" id="ARBA00012513"/>
    </source>
</evidence>
<organism evidence="24 25">
    <name type="scientific">Hypothenemus hampei</name>
    <name type="common">Coffee berry borer</name>
    <dbReference type="NCBI Taxonomy" id="57062"/>
    <lineage>
        <taxon>Eukaryota</taxon>
        <taxon>Metazoa</taxon>
        <taxon>Ecdysozoa</taxon>
        <taxon>Arthropoda</taxon>
        <taxon>Hexapoda</taxon>
        <taxon>Insecta</taxon>
        <taxon>Pterygota</taxon>
        <taxon>Neoptera</taxon>
        <taxon>Endopterygota</taxon>
        <taxon>Coleoptera</taxon>
        <taxon>Polyphaga</taxon>
        <taxon>Cucujiformia</taxon>
        <taxon>Curculionidae</taxon>
        <taxon>Scolytinae</taxon>
        <taxon>Hypothenemus</taxon>
    </lineage>
</organism>
<evidence type="ECO:0000256" key="12">
    <source>
        <dbReference type="ARBA" id="ARBA00022741"/>
    </source>
</evidence>
<evidence type="ECO:0000256" key="7">
    <source>
        <dbReference type="ARBA" id="ARBA00022527"/>
    </source>
</evidence>
<dbReference type="InterPro" id="IPR017406">
    <property type="entry name" value="Ser/Thr_kinase_Rio3"/>
</dbReference>
<dbReference type="InterPro" id="IPR011009">
    <property type="entry name" value="Kinase-like_dom_sf"/>
</dbReference>
<keyword evidence="5" id="KW-0963">Cytoplasm</keyword>
<keyword evidence="11 22" id="KW-0479">Metal-binding</keyword>
<dbReference type="GO" id="GO:0004674">
    <property type="term" value="F:protein serine/threonine kinase activity"/>
    <property type="evidence" value="ECO:0007669"/>
    <property type="project" value="UniProtKB-UniRule"/>
</dbReference>
<evidence type="ECO:0000256" key="15">
    <source>
        <dbReference type="ARBA" id="ARBA00022842"/>
    </source>
</evidence>